<proteinExistence type="predicted"/>
<evidence type="ECO:0000313" key="2">
    <source>
        <dbReference type="Proteomes" id="UP000092445"/>
    </source>
</evidence>
<reference evidence="2" key="1">
    <citation type="submission" date="2014-03" db="EMBL/GenBank/DDBJ databases">
        <authorList>
            <person name="Aksoy S."/>
            <person name="Warren W."/>
            <person name="Wilson R.K."/>
        </authorList>
    </citation>
    <scope>NUCLEOTIDE SEQUENCE [LARGE SCALE GENOMIC DNA]</scope>
    <source>
        <strain evidence="2">IAEA</strain>
    </source>
</reference>
<keyword evidence="2" id="KW-1185">Reference proteome</keyword>
<name>A0A1A9Z2Q1_GLOPL</name>
<dbReference type="Proteomes" id="UP000092445">
    <property type="component" value="Unassembled WGS sequence"/>
</dbReference>
<dbReference type="EnsemblMetazoa" id="GPAI001894-RA">
    <property type="protein sequence ID" value="GPAI001894-PA"/>
    <property type="gene ID" value="GPAI001894"/>
</dbReference>
<organism evidence="1 2">
    <name type="scientific">Glossina pallidipes</name>
    <name type="common">Tsetse fly</name>
    <dbReference type="NCBI Taxonomy" id="7398"/>
    <lineage>
        <taxon>Eukaryota</taxon>
        <taxon>Metazoa</taxon>
        <taxon>Ecdysozoa</taxon>
        <taxon>Arthropoda</taxon>
        <taxon>Hexapoda</taxon>
        <taxon>Insecta</taxon>
        <taxon>Pterygota</taxon>
        <taxon>Neoptera</taxon>
        <taxon>Endopterygota</taxon>
        <taxon>Diptera</taxon>
        <taxon>Brachycera</taxon>
        <taxon>Muscomorpha</taxon>
        <taxon>Hippoboscoidea</taxon>
        <taxon>Glossinidae</taxon>
        <taxon>Glossina</taxon>
    </lineage>
</organism>
<accession>A0A1A9Z2Q1</accession>
<dbReference type="VEuPathDB" id="VectorBase:GPAI001894"/>
<evidence type="ECO:0000313" key="1">
    <source>
        <dbReference type="EnsemblMetazoa" id="GPAI001894-PA"/>
    </source>
</evidence>
<dbReference type="AlphaFoldDB" id="A0A1A9Z2Q1"/>
<sequence length="224" mass="24670">MLHRVDHLIRHPKLNPQHLKSLKIWPYGHYKTRRHFCPTNLETALVSDYPSKNVIVASISSSLTLNNAFLCTDSTSSGCKLRIAATAILEIAGSYSKENHLACNSDRVNLHENFVPRCTMRKSFVCKIPMIKAKSSIGFQRPKSLVDLSVITGVCGELIVELPTFPPERTGFVVTLSKLEDASRDPVIDELVVLAAGCRTGMGGGGCMGCTYVWDVVRGRPARD</sequence>
<protein>
    <submittedName>
        <fullName evidence="1">Uncharacterized protein</fullName>
    </submittedName>
</protein>
<reference evidence="1" key="2">
    <citation type="submission" date="2020-05" db="UniProtKB">
        <authorList>
            <consortium name="EnsemblMetazoa"/>
        </authorList>
    </citation>
    <scope>IDENTIFICATION</scope>
    <source>
        <strain evidence="1">IAEA</strain>
    </source>
</reference>